<evidence type="ECO:0000313" key="1">
    <source>
        <dbReference type="EMBL" id="TSJ44119.1"/>
    </source>
</evidence>
<dbReference type="RefSeq" id="WP_144247683.1">
    <property type="nucleotide sequence ID" value="NZ_VLPK01000001.1"/>
</dbReference>
<dbReference type="AlphaFoldDB" id="A0A556MWE0"/>
<proteinExistence type="predicted"/>
<sequence length="115" mass="13641">MTSLNFFRKDDLKTKISLIKQDLKKIVSNVCDEPIVVLSYGVYDIKPEHLIIWITVESDKMKKWLKSNNALNVDIRKLLDIYDYPQEARDKVIIDFESQQTVDRESEGDWHLHFK</sequence>
<accession>A0A556MWE0</accession>
<evidence type="ECO:0000313" key="2">
    <source>
        <dbReference type="Proteomes" id="UP000318733"/>
    </source>
</evidence>
<comment type="caution">
    <text evidence="1">The sequence shown here is derived from an EMBL/GenBank/DDBJ whole genome shotgun (WGS) entry which is preliminary data.</text>
</comment>
<dbReference type="EMBL" id="VLPK01000001">
    <property type="protein sequence ID" value="TSJ44119.1"/>
    <property type="molecule type" value="Genomic_DNA"/>
</dbReference>
<keyword evidence="2" id="KW-1185">Reference proteome</keyword>
<gene>
    <name evidence="1" type="ORF">FO440_08070</name>
</gene>
<protein>
    <submittedName>
        <fullName evidence="1">Uncharacterized protein</fullName>
    </submittedName>
</protein>
<organism evidence="1 2">
    <name type="scientific">Mucilaginibacter corticis</name>
    <dbReference type="NCBI Taxonomy" id="2597670"/>
    <lineage>
        <taxon>Bacteria</taxon>
        <taxon>Pseudomonadati</taxon>
        <taxon>Bacteroidota</taxon>
        <taxon>Sphingobacteriia</taxon>
        <taxon>Sphingobacteriales</taxon>
        <taxon>Sphingobacteriaceae</taxon>
        <taxon>Mucilaginibacter</taxon>
    </lineage>
</organism>
<name>A0A556MWE0_9SPHI</name>
<dbReference type="OrthoDB" id="1454315at2"/>
<reference evidence="1 2" key="1">
    <citation type="submission" date="2019-07" db="EMBL/GenBank/DDBJ databases">
        <authorList>
            <person name="Huq M.A."/>
        </authorList>
    </citation>
    <scope>NUCLEOTIDE SEQUENCE [LARGE SCALE GENOMIC DNA]</scope>
    <source>
        <strain evidence="1 2">MAH-19</strain>
    </source>
</reference>
<dbReference type="Proteomes" id="UP000318733">
    <property type="component" value="Unassembled WGS sequence"/>
</dbReference>